<feature type="compositionally biased region" description="Basic and acidic residues" evidence="1">
    <location>
        <begin position="174"/>
        <end position="191"/>
    </location>
</feature>
<dbReference type="EMBL" id="CM009298">
    <property type="protein sequence ID" value="PNT18753.1"/>
    <property type="molecule type" value="Genomic_DNA"/>
</dbReference>
<accession>A0A2K1Z0F3</accession>
<dbReference type="FunCoup" id="A0A2K1Z0F3">
    <property type="interactions" value="6"/>
</dbReference>
<reference evidence="3 4" key="1">
    <citation type="journal article" date="2006" name="Science">
        <title>The genome of black cottonwood, Populus trichocarpa (Torr. &amp; Gray).</title>
        <authorList>
            <person name="Tuskan G.A."/>
            <person name="Difazio S."/>
            <person name="Jansson S."/>
            <person name="Bohlmann J."/>
            <person name="Grigoriev I."/>
            <person name="Hellsten U."/>
            <person name="Putnam N."/>
            <person name="Ralph S."/>
            <person name="Rombauts S."/>
            <person name="Salamov A."/>
            <person name="Schein J."/>
            <person name="Sterck L."/>
            <person name="Aerts A."/>
            <person name="Bhalerao R.R."/>
            <person name="Bhalerao R.P."/>
            <person name="Blaudez D."/>
            <person name="Boerjan W."/>
            <person name="Brun A."/>
            <person name="Brunner A."/>
            <person name="Busov V."/>
            <person name="Campbell M."/>
            <person name="Carlson J."/>
            <person name="Chalot M."/>
            <person name="Chapman J."/>
            <person name="Chen G.L."/>
            <person name="Cooper D."/>
            <person name="Coutinho P.M."/>
            <person name="Couturier J."/>
            <person name="Covert S."/>
            <person name="Cronk Q."/>
            <person name="Cunningham R."/>
            <person name="Davis J."/>
            <person name="Degroeve S."/>
            <person name="Dejardin A."/>
            <person name="Depamphilis C."/>
            <person name="Detter J."/>
            <person name="Dirks B."/>
            <person name="Dubchak I."/>
            <person name="Duplessis S."/>
            <person name="Ehlting J."/>
            <person name="Ellis B."/>
            <person name="Gendler K."/>
            <person name="Goodstein D."/>
            <person name="Gribskov M."/>
            <person name="Grimwood J."/>
            <person name="Groover A."/>
            <person name="Gunter L."/>
            <person name="Hamberger B."/>
            <person name="Heinze B."/>
            <person name="Helariutta Y."/>
            <person name="Henrissat B."/>
            <person name="Holligan D."/>
            <person name="Holt R."/>
            <person name="Huang W."/>
            <person name="Islam-Faridi N."/>
            <person name="Jones S."/>
            <person name="Jones-Rhoades M."/>
            <person name="Jorgensen R."/>
            <person name="Joshi C."/>
            <person name="Kangasjarvi J."/>
            <person name="Karlsson J."/>
            <person name="Kelleher C."/>
            <person name="Kirkpatrick R."/>
            <person name="Kirst M."/>
            <person name="Kohler A."/>
            <person name="Kalluri U."/>
            <person name="Larimer F."/>
            <person name="Leebens-Mack J."/>
            <person name="Leple J.C."/>
            <person name="Locascio P."/>
            <person name="Lou Y."/>
            <person name="Lucas S."/>
            <person name="Martin F."/>
            <person name="Montanini B."/>
            <person name="Napoli C."/>
            <person name="Nelson D.R."/>
            <person name="Nelson C."/>
            <person name="Nieminen K."/>
            <person name="Nilsson O."/>
            <person name="Pereda V."/>
            <person name="Peter G."/>
            <person name="Philippe R."/>
            <person name="Pilate G."/>
            <person name="Poliakov A."/>
            <person name="Razumovskaya J."/>
            <person name="Richardson P."/>
            <person name="Rinaldi C."/>
            <person name="Ritland K."/>
            <person name="Rouze P."/>
            <person name="Ryaboy D."/>
            <person name="Schmutz J."/>
            <person name="Schrader J."/>
            <person name="Segerman B."/>
            <person name="Shin H."/>
            <person name="Siddiqui A."/>
            <person name="Sterky F."/>
            <person name="Terry A."/>
            <person name="Tsai C.J."/>
            <person name="Uberbacher E."/>
            <person name="Unneberg P."/>
            <person name="Vahala J."/>
            <person name="Wall K."/>
            <person name="Wessler S."/>
            <person name="Yang G."/>
            <person name="Yin T."/>
            <person name="Douglas C."/>
            <person name="Marra M."/>
            <person name="Sandberg G."/>
            <person name="Van de Peer Y."/>
            <person name="Rokhsar D."/>
        </authorList>
    </citation>
    <scope>NUCLEOTIDE SEQUENCE [LARGE SCALE GENOMIC DNA]</scope>
    <source>
        <strain evidence="4">cv. Nisqually</strain>
    </source>
</reference>
<feature type="region of interest" description="Disordered" evidence="1">
    <location>
        <begin position="247"/>
        <end position="305"/>
    </location>
</feature>
<evidence type="ECO:0000256" key="1">
    <source>
        <dbReference type="SAM" id="MobiDB-lite"/>
    </source>
</evidence>
<feature type="domain" description="DUF4283" evidence="2">
    <location>
        <begin position="2"/>
        <end position="77"/>
    </location>
</feature>
<sequence length="353" mass="38539">MCLVGYIVGRSPDFKALQNLIVNSWHYEASLTIHEYGWLIFKFAHDADKLNVLSGGPYLVYDSPLILRAMPEYFDFSSSDMHTVPIVSVLGKPVQSDMLTSTMSRLSYARVLVEVNLLFDLPYSIEVTLPSGSLFHQQVVYETLPRFCKHCITLGHLTSTCTKFPPSNAPSKQPAHDSTHVSKGTRGRDSVFNRLGPQEGTPVVKCSEANIPAKCLPTPMQVEAELVSESGAVAPDSGGWEIVQSKRVRRKPSPLRHPTRSPHVEPCPAQGLSHIGHRDRQPSPPISVSPTISAPAPNDLAGFRTDKGKSMVVSSALDHFTSRSTGMPLRKRAQQRTGGISGRGKGLLPTPPS</sequence>
<feature type="region of interest" description="Disordered" evidence="1">
    <location>
        <begin position="317"/>
        <end position="353"/>
    </location>
</feature>
<organism evidence="3 4">
    <name type="scientific">Populus trichocarpa</name>
    <name type="common">Western balsam poplar</name>
    <name type="synonym">Populus balsamifera subsp. trichocarpa</name>
    <dbReference type="NCBI Taxonomy" id="3694"/>
    <lineage>
        <taxon>Eukaryota</taxon>
        <taxon>Viridiplantae</taxon>
        <taxon>Streptophyta</taxon>
        <taxon>Embryophyta</taxon>
        <taxon>Tracheophyta</taxon>
        <taxon>Spermatophyta</taxon>
        <taxon>Magnoliopsida</taxon>
        <taxon>eudicotyledons</taxon>
        <taxon>Gunneridae</taxon>
        <taxon>Pentapetalae</taxon>
        <taxon>rosids</taxon>
        <taxon>fabids</taxon>
        <taxon>Malpighiales</taxon>
        <taxon>Salicaceae</taxon>
        <taxon>Saliceae</taxon>
        <taxon>Populus</taxon>
    </lineage>
</organism>
<keyword evidence="4" id="KW-1185">Reference proteome</keyword>
<gene>
    <name evidence="3" type="ORF">POPTR_009G001800</name>
</gene>
<name>A0A2K1Z0F3_POPTR</name>
<dbReference type="AlphaFoldDB" id="A0A2K1Z0F3"/>
<evidence type="ECO:0000313" key="4">
    <source>
        <dbReference type="Proteomes" id="UP000006729"/>
    </source>
</evidence>
<feature type="compositionally biased region" description="Basic residues" evidence="1">
    <location>
        <begin position="247"/>
        <end position="260"/>
    </location>
</feature>
<dbReference type="PANTHER" id="PTHR31286:SF180">
    <property type="entry name" value="OS10G0362600 PROTEIN"/>
    <property type="match status" value="1"/>
</dbReference>
<dbReference type="PANTHER" id="PTHR31286">
    <property type="entry name" value="GLYCINE-RICH CELL WALL STRUCTURAL PROTEIN 1.8-LIKE"/>
    <property type="match status" value="1"/>
</dbReference>
<feature type="compositionally biased region" description="Low complexity" evidence="1">
    <location>
        <begin position="288"/>
        <end position="297"/>
    </location>
</feature>
<dbReference type="InParanoid" id="A0A2K1Z0F3"/>
<proteinExistence type="predicted"/>
<protein>
    <recommendedName>
        <fullName evidence="2">DUF4283 domain-containing protein</fullName>
    </recommendedName>
</protein>
<evidence type="ECO:0000313" key="3">
    <source>
        <dbReference type="EMBL" id="PNT18753.1"/>
    </source>
</evidence>
<dbReference type="Proteomes" id="UP000006729">
    <property type="component" value="Chromosome 9"/>
</dbReference>
<evidence type="ECO:0000259" key="2">
    <source>
        <dbReference type="Pfam" id="PF14111"/>
    </source>
</evidence>
<dbReference type="InterPro" id="IPR025558">
    <property type="entry name" value="DUF4283"/>
</dbReference>
<feature type="region of interest" description="Disordered" evidence="1">
    <location>
        <begin position="165"/>
        <end position="199"/>
    </location>
</feature>
<dbReference type="InterPro" id="IPR040256">
    <property type="entry name" value="At4g02000-like"/>
</dbReference>
<dbReference type="Pfam" id="PF14111">
    <property type="entry name" value="DUF4283"/>
    <property type="match status" value="1"/>
</dbReference>